<keyword evidence="1" id="KW-1133">Transmembrane helix</keyword>
<evidence type="ECO:0000313" key="3">
    <source>
        <dbReference type="Proteomes" id="UP000694564"/>
    </source>
</evidence>
<dbReference type="Proteomes" id="UP000694564">
    <property type="component" value="Chromosome 14"/>
</dbReference>
<evidence type="ECO:0000256" key="1">
    <source>
        <dbReference type="SAM" id="Phobius"/>
    </source>
</evidence>
<dbReference type="Ensembl" id="ENSSVLT00005020515.1">
    <property type="protein sequence ID" value="ENSSVLP00005018428.1"/>
    <property type="gene ID" value="ENSSVLG00005014814.1"/>
</dbReference>
<keyword evidence="1" id="KW-0472">Membrane</keyword>
<name>A0A8D2D298_SCIVU</name>
<keyword evidence="1" id="KW-0812">Transmembrane</keyword>
<dbReference type="AlphaFoldDB" id="A0A8D2D298"/>
<reference evidence="2" key="1">
    <citation type="submission" date="2025-08" db="UniProtKB">
        <authorList>
            <consortium name="Ensembl"/>
        </authorList>
    </citation>
    <scope>IDENTIFICATION</scope>
</reference>
<reference evidence="2" key="2">
    <citation type="submission" date="2025-09" db="UniProtKB">
        <authorList>
            <consortium name="Ensembl"/>
        </authorList>
    </citation>
    <scope>IDENTIFICATION</scope>
</reference>
<keyword evidence="3" id="KW-1185">Reference proteome</keyword>
<proteinExistence type="predicted"/>
<accession>A0A8D2D298</accession>
<evidence type="ECO:0000313" key="2">
    <source>
        <dbReference type="Ensembl" id="ENSSVLP00005018428.1"/>
    </source>
</evidence>
<organism evidence="2 3">
    <name type="scientific">Sciurus vulgaris</name>
    <name type="common">Eurasian red squirrel</name>
    <dbReference type="NCBI Taxonomy" id="55149"/>
    <lineage>
        <taxon>Eukaryota</taxon>
        <taxon>Metazoa</taxon>
        <taxon>Chordata</taxon>
        <taxon>Craniata</taxon>
        <taxon>Vertebrata</taxon>
        <taxon>Euteleostomi</taxon>
        <taxon>Mammalia</taxon>
        <taxon>Eutheria</taxon>
        <taxon>Euarchontoglires</taxon>
        <taxon>Glires</taxon>
        <taxon>Rodentia</taxon>
        <taxon>Sciuromorpha</taxon>
        <taxon>Sciuridae</taxon>
        <taxon>Sciurinae</taxon>
        <taxon>Sciurini</taxon>
        <taxon>Sciurus</taxon>
    </lineage>
</organism>
<protein>
    <submittedName>
        <fullName evidence="2">Uncharacterized protein</fullName>
    </submittedName>
</protein>
<feature type="transmembrane region" description="Helical" evidence="1">
    <location>
        <begin position="49"/>
        <end position="78"/>
    </location>
</feature>
<sequence length="86" mass="10036">MLNCKISIFIFEKEEKASSLGRKIFYNRHAKCICREYIKAKHPSNSTPVFYAISVAPFCMLHFQFGILALGYFAFLFCKRFLQPTN</sequence>